<evidence type="ECO:0000313" key="1">
    <source>
        <dbReference type="EMBL" id="KAJ3478644.1"/>
    </source>
</evidence>
<sequence>MFSFWRRRWQGQATRRPPTNGPSDTLSPPSYQESSPCRAGWDPIFRRVAVNKIYSPFARLPDDILITIMTRMNLEEVLRLRHTSRVFMRLFSLHPCFKPLHLTAAQDEKRFHDTVRIWASPSAFYAGQQQSSRLKMCAACDKLRNRDLLGRELLPPMRFLYCAGCRTAHREMHFSQVQRREPSDHLRICIGHEGHFMLCKHVSLSLHQVKELADSQLQNTIRNGRQTANSAPSASAAQWIPSAPTAVTWAAGISRFGSLRWDEMRVFDPNVCDCVDWYDGSESRKKLYPIKTCPSRSVARCREETAGYDDLITTTGRCSFSRHGYTVNFAGTQLRVDVSRCHDPRSDMLVMRKTVDCVVDLAFASSPGWGDLICLKSIDFDHDEEMFGVTFCPSEGCAIRTLCGYDVQLRSLEKKQMLRDERRAGSSDNKKCPPYDARGFKITQNKD</sequence>
<protein>
    <submittedName>
        <fullName evidence="1">Uncharacterized protein</fullName>
    </submittedName>
</protein>
<dbReference type="Proteomes" id="UP001148737">
    <property type="component" value="Unassembled WGS sequence"/>
</dbReference>
<keyword evidence="2" id="KW-1185">Reference proteome</keyword>
<gene>
    <name evidence="1" type="ORF">NLG97_g8521</name>
</gene>
<evidence type="ECO:0000313" key="2">
    <source>
        <dbReference type="Proteomes" id="UP001148737"/>
    </source>
</evidence>
<accession>A0ACC1QIT1</accession>
<name>A0ACC1QIT1_9HYPO</name>
<organism evidence="1 2">
    <name type="scientific">Lecanicillium saksenae</name>
    <dbReference type="NCBI Taxonomy" id="468837"/>
    <lineage>
        <taxon>Eukaryota</taxon>
        <taxon>Fungi</taxon>
        <taxon>Dikarya</taxon>
        <taxon>Ascomycota</taxon>
        <taxon>Pezizomycotina</taxon>
        <taxon>Sordariomycetes</taxon>
        <taxon>Hypocreomycetidae</taxon>
        <taxon>Hypocreales</taxon>
        <taxon>Cordycipitaceae</taxon>
        <taxon>Lecanicillium</taxon>
    </lineage>
</organism>
<reference evidence="1" key="1">
    <citation type="submission" date="2022-07" db="EMBL/GenBank/DDBJ databases">
        <title>Genome Sequence of Lecanicillium saksenae.</title>
        <authorList>
            <person name="Buettner E."/>
        </authorList>
    </citation>
    <scope>NUCLEOTIDE SEQUENCE</scope>
    <source>
        <strain evidence="1">VT-O1</strain>
    </source>
</reference>
<proteinExistence type="predicted"/>
<dbReference type="EMBL" id="JANAKD010001521">
    <property type="protein sequence ID" value="KAJ3478644.1"/>
    <property type="molecule type" value="Genomic_DNA"/>
</dbReference>
<comment type="caution">
    <text evidence="1">The sequence shown here is derived from an EMBL/GenBank/DDBJ whole genome shotgun (WGS) entry which is preliminary data.</text>
</comment>